<dbReference type="EMBL" id="KQ248548">
    <property type="protein sequence ID" value="KNC71559.1"/>
    <property type="molecule type" value="Genomic_DNA"/>
</dbReference>
<evidence type="ECO:0000256" key="7">
    <source>
        <dbReference type="SAM" id="MobiDB-lite"/>
    </source>
</evidence>
<evidence type="ECO:0000256" key="5">
    <source>
        <dbReference type="ARBA" id="ARBA00023128"/>
    </source>
</evidence>
<dbReference type="GeneID" id="25916404"/>
<dbReference type="GO" id="GO:0005783">
    <property type="term" value="C:endoplasmic reticulum"/>
    <property type="evidence" value="ECO:0007669"/>
    <property type="project" value="UniProtKB-SubCell"/>
</dbReference>
<keyword evidence="5" id="KW-0496">Mitochondrion</keyword>
<keyword evidence="9" id="KW-1185">Reference proteome</keyword>
<comment type="subcellular location">
    <subcellularLocation>
        <location evidence="2">Endoplasmic reticulum</location>
    </subcellularLocation>
    <subcellularLocation>
        <location evidence="3">Membrane</location>
    </subcellularLocation>
    <subcellularLocation>
        <location evidence="1">Mitochondrion</location>
    </subcellularLocation>
</comment>
<evidence type="ECO:0000256" key="3">
    <source>
        <dbReference type="ARBA" id="ARBA00004370"/>
    </source>
</evidence>
<protein>
    <submittedName>
        <fullName evidence="8">Uncharacterized protein</fullName>
    </submittedName>
</protein>
<evidence type="ECO:0000256" key="4">
    <source>
        <dbReference type="ARBA" id="ARBA00022824"/>
    </source>
</evidence>
<evidence type="ECO:0000256" key="2">
    <source>
        <dbReference type="ARBA" id="ARBA00004240"/>
    </source>
</evidence>
<keyword evidence="6" id="KW-0472">Membrane</keyword>
<sequence>MVVPVQSSDPGYGDFELVDADHFNICKPRSKEDPRYTRVVDFIRRVMQEYEAQEMGRLGGDGCSTSTQQVSVDQSRLDTSDSANSTQETEEADENVDEGLGAVLLESRGEISTDENTRQAGKSADDK</sequence>
<dbReference type="PANTHER" id="PTHR48182">
    <property type="entry name" value="PROTEIN SERAC1"/>
    <property type="match status" value="1"/>
</dbReference>
<dbReference type="GO" id="GO:0016020">
    <property type="term" value="C:membrane"/>
    <property type="evidence" value="ECO:0007669"/>
    <property type="project" value="UniProtKB-SubCell"/>
</dbReference>
<keyword evidence="4" id="KW-0256">Endoplasmic reticulum</keyword>
<dbReference type="AlphaFoldDB" id="A0A0L0F4M8"/>
<name>A0A0L0F4M8_9EUKA</name>
<dbReference type="OrthoDB" id="5086500at2759"/>
<gene>
    <name evidence="8" type="ORF">SARC_15900</name>
</gene>
<proteinExistence type="predicted"/>
<accession>A0A0L0F4M8</accession>
<reference evidence="8 9" key="1">
    <citation type="submission" date="2011-02" db="EMBL/GenBank/DDBJ databases">
        <title>The Genome Sequence of Sphaeroforma arctica JP610.</title>
        <authorList>
            <consortium name="The Broad Institute Genome Sequencing Platform"/>
            <person name="Russ C."/>
            <person name="Cuomo C."/>
            <person name="Young S.K."/>
            <person name="Zeng Q."/>
            <person name="Gargeya S."/>
            <person name="Alvarado L."/>
            <person name="Berlin A."/>
            <person name="Chapman S.B."/>
            <person name="Chen Z."/>
            <person name="Freedman E."/>
            <person name="Gellesch M."/>
            <person name="Goldberg J."/>
            <person name="Griggs A."/>
            <person name="Gujja S."/>
            <person name="Heilman E."/>
            <person name="Heiman D."/>
            <person name="Howarth C."/>
            <person name="Mehta T."/>
            <person name="Neiman D."/>
            <person name="Pearson M."/>
            <person name="Roberts A."/>
            <person name="Saif S."/>
            <person name="Shea T."/>
            <person name="Shenoy N."/>
            <person name="Sisk P."/>
            <person name="Stolte C."/>
            <person name="Sykes S."/>
            <person name="White J."/>
            <person name="Yandava C."/>
            <person name="Burger G."/>
            <person name="Gray M.W."/>
            <person name="Holland P.W.H."/>
            <person name="King N."/>
            <person name="Lang F.B.F."/>
            <person name="Roger A.J."/>
            <person name="Ruiz-Trillo I."/>
            <person name="Haas B."/>
            <person name="Nusbaum C."/>
            <person name="Birren B."/>
        </authorList>
    </citation>
    <scope>NUCLEOTIDE SEQUENCE [LARGE SCALE GENOMIC DNA]</scope>
    <source>
        <strain evidence="8 9">JP610</strain>
    </source>
</reference>
<feature type="compositionally biased region" description="Basic and acidic residues" evidence="7">
    <location>
        <begin position="107"/>
        <end position="127"/>
    </location>
</feature>
<evidence type="ECO:0000256" key="6">
    <source>
        <dbReference type="ARBA" id="ARBA00023136"/>
    </source>
</evidence>
<evidence type="ECO:0000256" key="1">
    <source>
        <dbReference type="ARBA" id="ARBA00004173"/>
    </source>
</evidence>
<organism evidence="8 9">
    <name type="scientific">Sphaeroforma arctica JP610</name>
    <dbReference type="NCBI Taxonomy" id="667725"/>
    <lineage>
        <taxon>Eukaryota</taxon>
        <taxon>Ichthyosporea</taxon>
        <taxon>Ichthyophonida</taxon>
        <taxon>Sphaeroforma</taxon>
    </lineage>
</organism>
<dbReference type="GO" id="GO:0005739">
    <property type="term" value="C:mitochondrion"/>
    <property type="evidence" value="ECO:0007669"/>
    <property type="project" value="UniProtKB-SubCell"/>
</dbReference>
<feature type="compositionally biased region" description="Low complexity" evidence="7">
    <location>
        <begin position="64"/>
        <end position="74"/>
    </location>
</feature>
<feature type="region of interest" description="Disordered" evidence="7">
    <location>
        <begin position="56"/>
        <end position="127"/>
    </location>
</feature>
<dbReference type="Proteomes" id="UP000054560">
    <property type="component" value="Unassembled WGS sequence"/>
</dbReference>
<evidence type="ECO:0000313" key="8">
    <source>
        <dbReference type="EMBL" id="KNC71559.1"/>
    </source>
</evidence>
<evidence type="ECO:0000313" key="9">
    <source>
        <dbReference type="Proteomes" id="UP000054560"/>
    </source>
</evidence>
<dbReference type="PANTHER" id="PTHR48182:SF2">
    <property type="entry name" value="PROTEIN SERAC1"/>
    <property type="match status" value="1"/>
</dbReference>
<dbReference type="InterPro" id="IPR052374">
    <property type="entry name" value="SERAC1"/>
</dbReference>
<dbReference type="RefSeq" id="XP_014145461.1">
    <property type="nucleotide sequence ID" value="XM_014289986.1"/>
</dbReference>
<feature type="compositionally biased region" description="Acidic residues" evidence="7">
    <location>
        <begin position="88"/>
        <end position="97"/>
    </location>
</feature>